<accession>A0A1D3JRG1</accession>
<gene>
    <name evidence="1" type="ORF">PVE_R1G0776</name>
</gene>
<organism evidence="1 2">
    <name type="scientific">Pseudomonas veronii 1YdBTEX2</name>
    <dbReference type="NCBI Taxonomy" id="1295141"/>
    <lineage>
        <taxon>Bacteria</taxon>
        <taxon>Pseudomonadati</taxon>
        <taxon>Pseudomonadota</taxon>
        <taxon>Gammaproteobacteria</taxon>
        <taxon>Pseudomonadales</taxon>
        <taxon>Pseudomonadaceae</taxon>
        <taxon>Pseudomonas</taxon>
    </lineage>
</organism>
<sequence>MPALNPSAIRALAHRRMALSALRANSSLSVRLARYNAHMTIVRKLEHSGGAE</sequence>
<proteinExistence type="predicted"/>
<dbReference type="AlphaFoldDB" id="A0A1D3JRG1"/>
<evidence type="ECO:0000313" key="2">
    <source>
        <dbReference type="Proteomes" id="UP000245431"/>
    </source>
</evidence>
<dbReference type="Proteomes" id="UP000245431">
    <property type="component" value="Chromosome PVE_r1"/>
</dbReference>
<dbReference type="EMBL" id="LT599583">
    <property type="protein sequence ID" value="SBW78664.1"/>
    <property type="molecule type" value="Genomic_DNA"/>
</dbReference>
<evidence type="ECO:0000313" key="1">
    <source>
        <dbReference type="EMBL" id="SBW78664.1"/>
    </source>
</evidence>
<protein>
    <submittedName>
        <fullName evidence="1">Uncharacterized protein</fullName>
    </submittedName>
</protein>
<name>A0A1D3JRG1_PSEVE</name>
<reference evidence="2" key="1">
    <citation type="submission" date="2016-07" db="EMBL/GenBank/DDBJ databases">
        <authorList>
            <person name="Florea S."/>
            <person name="Webb J.S."/>
            <person name="Jaromczyk J."/>
            <person name="Schardl C.L."/>
        </authorList>
    </citation>
    <scope>NUCLEOTIDE SEQUENCE [LARGE SCALE GENOMIC DNA]</scope>
    <source>
        <strain evidence="2">1YdBTEX2</strain>
    </source>
</reference>